<evidence type="ECO:0000313" key="2">
    <source>
        <dbReference type="EMBL" id="TYK26201.1"/>
    </source>
</evidence>
<name>A0A5D3DRE0_CUCMM</name>
<dbReference type="AlphaFoldDB" id="A0A5D3DRE0"/>
<dbReference type="Proteomes" id="UP000321947">
    <property type="component" value="Unassembled WGS sequence"/>
</dbReference>
<sequence>MYSFLSSKFKAFTASLDRATISKNIHMATEIPKWKIVVTEEIGTLEKNKRHKTIGCKWVFTLKYKSDGTLDKSKARLLVKGFTQTYGIYYFETFSPVEKLNTIQILLTVAIDKNWSLHQLDVKNIFLNHGLEEVYMSPPLGDDATEIIRLEKKMAYEFEIKDLGNLKYFLGWRWQDQGKGSLSHNENTPLTC</sequence>
<feature type="domain" description="Reverse transcriptase Ty1/copia-type" evidence="1">
    <location>
        <begin position="46"/>
        <end position="142"/>
    </location>
</feature>
<reference evidence="2 3" key="1">
    <citation type="submission" date="2019-08" db="EMBL/GenBank/DDBJ databases">
        <title>Draft genome sequences of two oriental melons (Cucumis melo L. var makuwa).</title>
        <authorList>
            <person name="Kwon S.-Y."/>
        </authorList>
    </citation>
    <scope>NUCLEOTIDE SEQUENCE [LARGE SCALE GENOMIC DNA]</scope>
    <source>
        <strain evidence="3">cv. Chang Bougi</strain>
        <tissue evidence="2">Leaf</tissue>
    </source>
</reference>
<accession>A0A5D3DRE0</accession>
<dbReference type="Pfam" id="PF07727">
    <property type="entry name" value="RVT_2"/>
    <property type="match status" value="1"/>
</dbReference>
<comment type="caution">
    <text evidence="2">The sequence shown here is derived from an EMBL/GenBank/DDBJ whole genome shotgun (WGS) entry which is preliminary data.</text>
</comment>
<dbReference type="InterPro" id="IPR013103">
    <property type="entry name" value="RVT_2"/>
</dbReference>
<evidence type="ECO:0000313" key="3">
    <source>
        <dbReference type="Proteomes" id="UP000321947"/>
    </source>
</evidence>
<dbReference type="EMBL" id="SSTD01003515">
    <property type="protein sequence ID" value="TYK26201.1"/>
    <property type="molecule type" value="Genomic_DNA"/>
</dbReference>
<gene>
    <name evidence="2" type="ORF">E5676_scaffold111G001300</name>
</gene>
<proteinExistence type="predicted"/>
<evidence type="ECO:0000259" key="1">
    <source>
        <dbReference type="Pfam" id="PF07727"/>
    </source>
</evidence>
<organism evidence="2 3">
    <name type="scientific">Cucumis melo var. makuwa</name>
    <name type="common">Oriental melon</name>
    <dbReference type="NCBI Taxonomy" id="1194695"/>
    <lineage>
        <taxon>Eukaryota</taxon>
        <taxon>Viridiplantae</taxon>
        <taxon>Streptophyta</taxon>
        <taxon>Embryophyta</taxon>
        <taxon>Tracheophyta</taxon>
        <taxon>Spermatophyta</taxon>
        <taxon>Magnoliopsida</taxon>
        <taxon>eudicotyledons</taxon>
        <taxon>Gunneridae</taxon>
        <taxon>Pentapetalae</taxon>
        <taxon>rosids</taxon>
        <taxon>fabids</taxon>
        <taxon>Cucurbitales</taxon>
        <taxon>Cucurbitaceae</taxon>
        <taxon>Benincaseae</taxon>
        <taxon>Cucumis</taxon>
    </lineage>
</organism>
<protein>
    <submittedName>
        <fullName evidence="2">Integrase, catalytic core</fullName>
    </submittedName>
</protein>